<organism evidence="2 3">
    <name type="scientific">Araneus ventricosus</name>
    <name type="common">Orbweaver spider</name>
    <name type="synonym">Epeira ventricosa</name>
    <dbReference type="NCBI Taxonomy" id="182803"/>
    <lineage>
        <taxon>Eukaryota</taxon>
        <taxon>Metazoa</taxon>
        <taxon>Ecdysozoa</taxon>
        <taxon>Arthropoda</taxon>
        <taxon>Chelicerata</taxon>
        <taxon>Arachnida</taxon>
        <taxon>Araneae</taxon>
        <taxon>Araneomorphae</taxon>
        <taxon>Entelegynae</taxon>
        <taxon>Araneoidea</taxon>
        <taxon>Araneidae</taxon>
        <taxon>Araneus</taxon>
    </lineage>
</organism>
<accession>A0A4Y2RZA4</accession>
<keyword evidence="1" id="KW-0732">Signal</keyword>
<feature type="chain" id="PRO_5021446717" evidence="1">
    <location>
        <begin position="18"/>
        <end position="93"/>
    </location>
</feature>
<comment type="caution">
    <text evidence="2">The sequence shown here is derived from an EMBL/GenBank/DDBJ whole genome shotgun (WGS) entry which is preliminary data.</text>
</comment>
<keyword evidence="3" id="KW-1185">Reference proteome</keyword>
<evidence type="ECO:0000313" key="2">
    <source>
        <dbReference type="EMBL" id="GBN80549.1"/>
    </source>
</evidence>
<name>A0A4Y2RZA4_ARAVE</name>
<dbReference type="AlphaFoldDB" id="A0A4Y2RZA4"/>
<evidence type="ECO:0000313" key="3">
    <source>
        <dbReference type="Proteomes" id="UP000499080"/>
    </source>
</evidence>
<sequence>MSVSNSALFLGIRTIFAALFTGSSREGICISVRSSFAMLDFEIILLKSLDPASYLAFGFPKIQKSSQGSMDSTEKKFPSIEVVMEMFYRFHND</sequence>
<dbReference type="Proteomes" id="UP000499080">
    <property type="component" value="Unassembled WGS sequence"/>
</dbReference>
<proteinExistence type="predicted"/>
<protein>
    <submittedName>
        <fullName evidence="2">Uncharacterized protein</fullName>
    </submittedName>
</protein>
<gene>
    <name evidence="2" type="ORF">AVEN_75289_1</name>
</gene>
<reference evidence="2 3" key="1">
    <citation type="journal article" date="2019" name="Sci. Rep.">
        <title>Orb-weaving spider Araneus ventricosus genome elucidates the spidroin gene catalogue.</title>
        <authorList>
            <person name="Kono N."/>
            <person name="Nakamura H."/>
            <person name="Ohtoshi R."/>
            <person name="Moran D.A.P."/>
            <person name="Shinohara A."/>
            <person name="Yoshida Y."/>
            <person name="Fujiwara M."/>
            <person name="Mori M."/>
            <person name="Tomita M."/>
            <person name="Arakawa K."/>
        </authorList>
    </citation>
    <scope>NUCLEOTIDE SEQUENCE [LARGE SCALE GENOMIC DNA]</scope>
</reference>
<evidence type="ECO:0000256" key="1">
    <source>
        <dbReference type="SAM" id="SignalP"/>
    </source>
</evidence>
<feature type="signal peptide" evidence="1">
    <location>
        <begin position="1"/>
        <end position="17"/>
    </location>
</feature>
<dbReference type="EMBL" id="BGPR01018945">
    <property type="protein sequence ID" value="GBN80549.1"/>
    <property type="molecule type" value="Genomic_DNA"/>
</dbReference>